<dbReference type="Pfam" id="PF00326">
    <property type="entry name" value="Peptidase_S9"/>
    <property type="match status" value="1"/>
</dbReference>
<sequence length="763" mass="84469">MPRTGGWCSTRNDGTRHPRSHWEVAGAPGRGGGAHQPKSQGPRGPLWDDRTPGLRNGPSGSDPRSRGVTMLRSFLATALLATGLSLSAAHPALAQGQPLTAETMWELKRLSNPAVSPDGRHTLVQVSTSDKDKDRSRNRIWLFDNSDNSSRPLTAEDSDSSQAVWAPDSRSIAFVSRRGEDEAAQVYVISLDGGEARRVTSVPTGASAPKWFPDSRHVAFLSRVWADLDDWEAQGKRQKERSDAKTSAKTWDSAPVRHWDRWLDDRETHLYRVSVDGGEPEAITLPRGLALPAQDAGAGHYDIAPDGREVALVINTDESGVAPNPDIYVLPLDGGEPRNITPDNPAPDTGPRYSPDGRYLAYSQQQIVGFYADRARLMVKDRRAGSRRVVADEFDRSIGDPLWSADSRSITAAINDAGTVRLYRFDLGSGRESAITGDTSFGSPSMSRDGRVLVALNESFVLPPTLVRVDPRNGRATPMSTFNDELLATIDFGTYESVTYTGANGAQIQMWVSYPSGFDRSREYPLYLLLHGGPHNGITDGFHWRWNAQVFNTWGYVTAWHNFHGSSGFGQEFTDAITNDWATLPYEDTIRAAEWFAAQPWIDSERMAAGGGSYGGYLASLLLGREHPFQTLVAHAAVYNHYSQMAADFGATLRRFGEFWADGERFFRDTSPHYGAANFDTPTLVIHGELDYRVPVNHGVELFNTLQNRGVRSRFVYYPDENHWILKHNNSLHWYREKQAWLAEFIGGQAPEDPLPASANPVE</sequence>
<evidence type="ECO:0000256" key="3">
    <source>
        <dbReference type="ARBA" id="ARBA00022729"/>
    </source>
</evidence>
<accession>A0A5C8KUV0</accession>
<evidence type="ECO:0000256" key="10">
    <source>
        <dbReference type="SAM" id="MobiDB-lite"/>
    </source>
</evidence>
<dbReference type="SUPFAM" id="SSF82171">
    <property type="entry name" value="DPP6 N-terminal domain-like"/>
    <property type="match status" value="1"/>
</dbReference>
<keyword evidence="2" id="KW-0645">Protease</keyword>
<protein>
    <recommendedName>
        <fullName evidence="8">Acyl-peptide hydrolase</fullName>
    </recommendedName>
    <alternativeName>
        <fullName evidence="7">Acylaminoacyl-peptidase</fullName>
    </alternativeName>
</protein>
<evidence type="ECO:0000313" key="12">
    <source>
        <dbReference type="EMBL" id="TXK65041.1"/>
    </source>
</evidence>
<dbReference type="GO" id="GO:0004252">
    <property type="term" value="F:serine-type endopeptidase activity"/>
    <property type="evidence" value="ECO:0007669"/>
    <property type="project" value="InterPro"/>
</dbReference>
<name>A0A5C8KUV0_9GAMM</name>
<gene>
    <name evidence="12" type="ORF">FU658_04405</name>
</gene>
<dbReference type="InterPro" id="IPR011659">
    <property type="entry name" value="WD40"/>
</dbReference>
<keyword evidence="13" id="KW-1185">Reference proteome</keyword>
<keyword evidence="6" id="KW-0007">Acetylation</keyword>
<keyword evidence="5" id="KW-0720">Serine protease</keyword>
<comment type="caution">
    <text evidence="12">The sequence shown here is derived from an EMBL/GenBank/DDBJ whole genome shotgun (WGS) entry which is preliminary data.</text>
</comment>
<dbReference type="InterPro" id="IPR001375">
    <property type="entry name" value="Peptidase_S9_cat"/>
</dbReference>
<dbReference type="PANTHER" id="PTHR42776:SF13">
    <property type="entry name" value="DIPEPTIDYL-PEPTIDASE 5"/>
    <property type="match status" value="1"/>
</dbReference>
<evidence type="ECO:0000256" key="2">
    <source>
        <dbReference type="ARBA" id="ARBA00022670"/>
    </source>
</evidence>
<proteinExistence type="inferred from homology"/>
<dbReference type="OrthoDB" id="9812921at2"/>
<organism evidence="12 13">
    <name type="scientific">Alkalisalibacterium limincola</name>
    <dbReference type="NCBI Taxonomy" id="2699169"/>
    <lineage>
        <taxon>Bacteria</taxon>
        <taxon>Pseudomonadati</taxon>
        <taxon>Pseudomonadota</taxon>
        <taxon>Gammaproteobacteria</taxon>
        <taxon>Lysobacterales</taxon>
        <taxon>Lysobacteraceae</taxon>
        <taxon>Alkalisalibacterium</taxon>
    </lineage>
</organism>
<evidence type="ECO:0000256" key="4">
    <source>
        <dbReference type="ARBA" id="ARBA00022801"/>
    </source>
</evidence>
<feature type="compositionally biased region" description="Basic and acidic residues" evidence="10">
    <location>
        <begin position="13"/>
        <end position="22"/>
    </location>
</feature>
<dbReference type="InterPro" id="IPR002471">
    <property type="entry name" value="Pept_S9_AS"/>
</dbReference>
<comment type="function">
    <text evidence="9">This enzyme catalyzes the hydrolysis of the N-terminal peptide bond of an N-acetylated peptide to generate an N-acetylated amino acid and a peptide with a free N-terminus. It preferentially cleaves off Ac-Ala, Ac-Met and Ac-Ser. Also, involved in the degradation of oxidized and glycated proteins.</text>
</comment>
<evidence type="ECO:0000256" key="1">
    <source>
        <dbReference type="ARBA" id="ARBA00010040"/>
    </source>
</evidence>
<dbReference type="SUPFAM" id="SSF53474">
    <property type="entry name" value="alpha/beta-Hydrolases"/>
    <property type="match status" value="1"/>
</dbReference>
<evidence type="ECO:0000259" key="11">
    <source>
        <dbReference type="Pfam" id="PF00326"/>
    </source>
</evidence>
<feature type="region of interest" description="Disordered" evidence="10">
    <location>
        <begin position="1"/>
        <end position="66"/>
    </location>
</feature>
<keyword evidence="3" id="KW-0732">Signal</keyword>
<dbReference type="Gene3D" id="3.40.50.1820">
    <property type="entry name" value="alpha/beta hydrolase"/>
    <property type="match status" value="1"/>
</dbReference>
<dbReference type="GO" id="GO:0006508">
    <property type="term" value="P:proteolysis"/>
    <property type="evidence" value="ECO:0007669"/>
    <property type="project" value="UniProtKB-KW"/>
</dbReference>
<evidence type="ECO:0000256" key="5">
    <source>
        <dbReference type="ARBA" id="ARBA00022825"/>
    </source>
</evidence>
<dbReference type="AlphaFoldDB" id="A0A5C8KUV0"/>
<dbReference type="InterPro" id="IPR029058">
    <property type="entry name" value="AB_hydrolase_fold"/>
</dbReference>
<dbReference type="Proteomes" id="UP000321248">
    <property type="component" value="Unassembled WGS sequence"/>
</dbReference>
<evidence type="ECO:0000256" key="7">
    <source>
        <dbReference type="ARBA" id="ARBA00032284"/>
    </source>
</evidence>
<feature type="region of interest" description="Disordered" evidence="10">
    <location>
        <begin position="111"/>
        <end position="131"/>
    </location>
</feature>
<keyword evidence="4" id="KW-0378">Hydrolase</keyword>
<reference evidence="12 13" key="1">
    <citation type="submission" date="2019-08" db="EMBL/GenBank/DDBJ databases">
        <authorList>
            <person name="Karlyshev A.V."/>
        </authorList>
    </citation>
    <scope>NUCLEOTIDE SEQUENCE [LARGE SCALE GENOMIC DNA]</scope>
    <source>
        <strain evidence="12 13">Alg18-2.2</strain>
    </source>
</reference>
<dbReference type="InterPro" id="IPR011042">
    <property type="entry name" value="6-blade_b-propeller_TolB-like"/>
</dbReference>
<dbReference type="EMBL" id="VRTS01000002">
    <property type="protein sequence ID" value="TXK65041.1"/>
    <property type="molecule type" value="Genomic_DNA"/>
</dbReference>
<dbReference type="PROSITE" id="PS00708">
    <property type="entry name" value="PRO_ENDOPEP_SER"/>
    <property type="match status" value="1"/>
</dbReference>
<evidence type="ECO:0000256" key="9">
    <source>
        <dbReference type="ARBA" id="ARBA00045885"/>
    </source>
</evidence>
<dbReference type="Gene3D" id="2.120.10.30">
    <property type="entry name" value="TolB, C-terminal domain"/>
    <property type="match status" value="3"/>
</dbReference>
<dbReference type="FunFam" id="3.40.50.1820:FF:000028">
    <property type="entry name" value="S9 family peptidase"/>
    <property type="match status" value="1"/>
</dbReference>
<evidence type="ECO:0000313" key="13">
    <source>
        <dbReference type="Proteomes" id="UP000321248"/>
    </source>
</evidence>
<dbReference type="PANTHER" id="PTHR42776">
    <property type="entry name" value="SERINE PEPTIDASE S9 FAMILY MEMBER"/>
    <property type="match status" value="1"/>
</dbReference>
<evidence type="ECO:0000256" key="6">
    <source>
        <dbReference type="ARBA" id="ARBA00022990"/>
    </source>
</evidence>
<feature type="domain" description="Peptidase S9 prolyl oligopeptidase catalytic" evidence="11">
    <location>
        <begin position="543"/>
        <end position="747"/>
    </location>
</feature>
<dbReference type="Pfam" id="PF07676">
    <property type="entry name" value="PD40"/>
    <property type="match status" value="2"/>
</dbReference>
<comment type="similarity">
    <text evidence="1">Belongs to the peptidase S9C family.</text>
</comment>
<evidence type="ECO:0000256" key="8">
    <source>
        <dbReference type="ARBA" id="ARBA00032596"/>
    </source>
</evidence>